<name>A0AAN7RI04_TRANT</name>
<evidence type="ECO:0000259" key="8">
    <source>
        <dbReference type="PROSITE" id="PS50157"/>
    </source>
</evidence>
<gene>
    <name evidence="9" type="ORF">SAY86_004524</name>
</gene>
<keyword evidence="2" id="KW-0479">Metal-binding</keyword>
<dbReference type="EMBL" id="JAXQNO010000001">
    <property type="protein sequence ID" value="KAK4804707.1"/>
    <property type="molecule type" value="Genomic_DNA"/>
</dbReference>
<feature type="region of interest" description="Disordered" evidence="7">
    <location>
        <begin position="72"/>
        <end position="104"/>
    </location>
</feature>
<evidence type="ECO:0000256" key="3">
    <source>
        <dbReference type="ARBA" id="ARBA00022771"/>
    </source>
</evidence>
<dbReference type="PANTHER" id="PTHR47287">
    <property type="entry name" value="C2H2 AND C2HC ZINC FINGERS SUPERFAMILY PROTEIN"/>
    <property type="match status" value="1"/>
</dbReference>
<sequence>MDLDCISSSDSSVSKECKRSPNAAPSLVLLDEGCCSSEVCDNDEKEEKRSSMRPKVFTCRFCQVEFSSSQALGGHQNAHRQERALSKQPRGPQPNPMMHSPPFSYLSSALAEHQIASLYGSLGRPRVGVRYPYPLTLAGYLVGSLQQWGGNPPPVHFTRPATTAVQVHGGGPRLELGLGLARVPSPPGENSNSRAMVEENRQTVVGSVHDLADTKWEVVEGDKSDSGGIDLKLRL</sequence>
<keyword evidence="10" id="KW-1185">Reference proteome</keyword>
<evidence type="ECO:0000256" key="5">
    <source>
        <dbReference type="ARBA" id="ARBA00023242"/>
    </source>
</evidence>
<feature type="domain" description="C2H2-type" evidence="8">
    <location>
        <begin position="57"/>
        <end position="84"/>
    </location>
</feature>
<dbReference type="Gene3D" id="3.30.160.60">
    <property type="entry name" value="Classic Zinc Finger"/>
    <property type="match status" value="1"/>
</dbReference>
<accession>A0AAN7RI04</accession>
<keyword evidence="3 6" id="KW-0863">Zinc-finger</keyword>
<evidence type="ECO:0000256" key="6">
    <source>
        <dbReference type="PROSITE-ProRule" id="PRU00042"/>
    </source>
</evidence>
<evidence type="ECO:0000313" key="10">
    <source>
        <dbReference type="Proteomes" id="UP001346149"/>
    </source>
</evidence>
<feature type="region of interest" description="Disordered" evidence="7">
    <location>
        <begin position="1"/>
        <end position="21"/>
    </location>
</feature>
<dbReference type="SUPFAM" id="SSF57667">
    <property type="entry name" value="beta-beta-alpha zinc fingers"/>
    <property type="match status" value="1"/>
</dbReference>
<comment type="caution">
    <text evidence="9">The sequence shown here is derived from an EMBL/GenBank/DDBJ whole genome shotgun (WGS) entry which is preliminary data.</text>
</comment>
<dbReference type="PROSITE" id="PS00028">
    <property type="entry name" value="ZINC_FINGER_C2H2_1"/>
    <property type="match status" value="1"/>
</dbReference>
<dbReference type="GO" id="GO:0005634">
    <property type="term" value="C:nucleus"/>
    <property type="evidence" value="ECO:0007669"/>
    <property type="project" value="UniProtKB-SubCell"/>
</dbReference>
<dbReference type="GO" id="GO:0008270">
    <property type="term" value="F:zinc ion binding"/>
    <property type="evidence" value="ECO:0007669"/>
    <property type="project" value="UniProtKB-KW"/>
</dbReference>
<dbReference type="GO" id="GO:0009788">
    <property type="term" value="P:negative regulation of abscisic acid-activated signaling pathway"/>
    <property type="evidence" value="ECO:0007669"/>
    <property type="project" value="InterPro"/>
</dbReference>
<dbReference type="PANTHER" id="PTHR47287:SF9">
    <property type="entry name" value="ZINC FINGER PROTEIN 4-LIKE"/>
    <property type="match status" value="1"/>
</dbReference>
<dbReference type="InterPro" id="IPR044246">
    <property type="entry name" value="ZFP3-like"/>
</dbReference>
<evidence type="ECO:0000256" key="4">
    <source>
        <dbReference type="ARBA" id="ARBA00022833"/>
    </source>
</evidence>
<evidence type="ECO:0000313" key="9">
    <source>
        <dbReference type="EMBL" id="KAK4804707.1"/>
    </source>
</evidence>
<protein>
    <recommendedName>
        <fullName evidence="8">C2H2-type domain-containing protein</fullName>
    </recommendedName>
</protein>
<reference evidence="9 10" key="1">
    <citation type="journal article" date="2023" name="Hortic Res">
        <title>Pangenome of water caltrop reveals structural variations and asymmetric subgenome divergence after allopolyploidization.</title>
        <authorList>
            <person name="Zhang X."/>
            <person name="Chen Y."/>
            <person name="Wang L."/>
            <person name="Yuan Y."/>
            <person name="Fang M."/>
            <person name="Shi L."/>
            <person name="Lu R."/>
            <person name="Comes H.P."/>
            <person name="Ma Y."/>
            <person name="Chen Y."/>
            <person name="Huang G."/>
            <person name="Zhou Y."/>
            <person name="Zheng Z."/>
            <person name="Qiu Y."/>
        </authorList>
    </citation>
    <scope>NUCLEOTIDE SEQUENCE [LARGE SCALE GENOMIC DNA]</scope>
    <source>
        <strain evidence="9">F231</strain>
    </source>
</reference>
<evidence type="ECO:0000256" key="7">
    <source>
        <dbReference type="SAM" id="MobiDB-lite"/>
    </source>
</evidence>
<dbReference type="InterPro" id="IPR036236">
    <property type="entry name" value="Znf_C2H2_sf"/>
</dbReference>
<dbReference type="InterPro" id="IPR013087">
    <property type="entry name" value="Znf_C2H2_type"/>
</dbReference>
<keyword evidence="5" id="KW-0539">Nucleus</keyword>
<dbReference type="AlphaFoldDB" id="A0AAN7RI04"/>
<evidence type="ECO:0000256" key="2">
    <source>
        <dbReference type="ARBA" id="ARBA00022723"/>
    </source>
</evidence>
<organism evidence="9 10">
    <name type="scientific">Trapa natans</name>
    <name type="common">Water chestnut</name>
    <dbReference type="NCBI Taxonomy" id="22666"/>
    <lineage>
        <taxon>Eukaryota</taxon>
        <taxon>Viridiplantae</taxon>
        <taxon>Streptophyta</taxon>
        <taxon>Embryophyta</taxon>
        <taxon>Tracheophyta</taxon>
        <taxon>Spermatophyta</taxon>
        <taxon>Magnoliopsida</taxon>
        <taxon>eudicotyledons</taxon>
        <taxon>Gunneridae</taxon>
        <taxon>Pentapetalae</taxon>
        <taxon>rosids</taxon>
        <taxon>malvids</taxon>
        <taxon>Myrtales</taxon>
        <taxon>Lythraceae</taxon>
        <taxon>Trapa</taxon>
    </lineage>
</organism>
<evidence type="ECO:0000256" key="1">
    <source>
        <dbReference type="ARBA" id="ARBA00004123"/>
    </source>
</evidence>
<dbReference type="PROSITE" id="PS50157">
    <property type="entry name" value="ZINC_FINGER_C2H2_2"/>
    <property type="match status" value="1"/>
</dbReference>
<dbReference type="Proteomes" id="UP001346149">
    <property type="component" value="Unassembled WGS sequence"/>
</dbReference>
<comment type="subcellular location">
    <subcellularLocation>
        <location evidence="1">Nucleus</location>
    </subcellularLocation>
</comment>
<keyword evidence="4" id="KW-0862">Zinc</keyword>
<proteinExistence type="predicted"/>